<dbReference type="Pfam" id="PF16162">
    <property type="entry name" value="KwaB"/>
    <property type="match status" value="1"/>
</dbReference>
<gene>
    <name evidence="1" type="ORF">P3F81_08085</name>
</gene>
<dbReference type="Proteomes" id="UP001243623">
    <property type="component" value="Chromosome"/>
</dbReference>
<keyword evidence="2" id="KW-1185">Reference proteome</keyword>
<evidence type="ECO:0000313" key="2">
    <source>
        <dbReference type="Proteomes" id="UP001243623"/>
    </source>
</evidence>
<reference evidence="1" key="1">
    <citation type="submission" date="2023-03" db="EMBL/GenBank/DDBJ databases">
        <title>Selenobaculum gbiensis gen. nov. sp. nov., a new bacterium isolated from the gut microbiota of IBD patient.</title>
        <authorList>
            <person name="Yeo S."/>
            <person name="Park H."/>
            <person name="Huh C.S."/>
        </authorList>
    </citation>
    <scope>NUCLEOTIDE SEQUENCE</scope>
    <source>
        <strain evidence="1">ICN-92133</strain>
    </source>
</reference>
<proteinExistence type="predicted"/>
<dbReference type="RefSeq" id="WP_147669807.1">
    <property type="nucleotide sequence ID" value="NZ_CP120678.1"/>
</dbReference>
<dbReference type="KEGG" id="sgbi:P3F81_08085"/>
<sequence length="322" mass="37690">MGNIFFEKDKLEEVCDFCLKNIEEASNKLVLFKKTKRKRDKYKAFFLSGNEETINDIMKKSIENILISLKDKDVCKFHFLASQTDSLQWIDEEKVINGKEILQDIVAGESPEFVDRKTDFEKIDFIVLDMFFNQGEKEEKVTLFKKYYHPNTAFKRSQKFIFAGNKLEEIKEQILTFDSHVDAFLYKGIYYIINRNSFNSIFGFKDVFIEVIEENSECIKKAGLLEDADSFIEDCKGNGFYLPRLASLVVENKFQQYTQYIKNIPQIIKNRELSISLTKDKKISYTNKRGVKEILDLLLGHYVIDELSNERLLALAVEKNIK</sequence>
<name>A0A9Y2AHD1_9FIRM</name>
<dbReference type="AlphaFoldDB" id="A0A9Y2AHD1"/>
<dbReference type="InterPro" id="IPR032359">
    <property type="entry name" value="KwaB-like"/>
</dbReference>
<protein>
    <submittedName>
        <fullName evidence="1">DUF4868 domain-containing protein</fullName>
    </submittedName>
</protein>
<accession>A0A9Y2AHD1</accession>
<organism evidence="1 2">
    <name type="scientific">Selenobaculum gibii</name>
    <dbReference type="NCBI Taxonomy" id="3054208"/>
    <lineage>
        <taxon>Bacteria</taxon>
        <taxon>Bacillati</taxon>
        <taxon>Bacillota</taxon>
        <taxon>Negativicutes</taxon>
        <taxon>Selenomonadales</taxon>
        <taxon>Selenomonadaceae</taxon>
        <taxon>Selenobaculum</taxon>
    </lineage>
</organism>
<dbReference type="EMBL" id="CP120678">
    <property type="protein sequence ID" value="WIW69877.1"/>
    <property type="molecule type" value="Genomic_DNA"/>
</dbReference>
<evidence type="ECO:0000313" key="1">
    <source>
        <dbReference type="EMBL" id="WIW69877.1"/>
    </source>
</evidence>